<name>L9X1E1_9EURY</name>
<gene>
    <name evidence="2" type="ORF">C491_16977</name>
</gene>
<reference evidence="2 3" key="1">
    <citation type="journal article" date="2014" name="PLoS Genet.">
        <title>Phylogenetically driven sequencing of extremely halophilic archaea reveals strategies for static and dynamic osmo-response.</title>
        <authorList>
            <person name="Becker E.A."/>
            <person name="Seitzer P.M."/>
            <person name="Tritt A."/>
            <person name="Larsen D."/>
            <person name="Krusor M."/>
            <person name="Yao A.I."/>
            <person name="Wu D."/>
            <person name="Madern D."/>
            <person name="Eisen J.A."/>
            <person name="Darling A.E."/>
            <person name="Facciotti M.T."/>
        </authorList>
    </citation>
    <scope>NUCLEOTIDE SEQUENCE [LARGE SCALE GENOMIC DNA]</scope>
    <source>
        <strain evidence="2 3">DSM 10524</strain>
    </source>
</reference>
<keyword evidence="1" id="KW-0812">Transmembrane</keyword>
<keyword evidence="1" id="KW-1133">Transmembrane helix</keyword>
<dbReference type="STRING" id="1227497.C491_16977"/>
<dbReference type="Proteomes" id="UP000011688">
    <property type="component" value="Unassembled WGS sequence"/>
</dbReference>
<dbReference type="RefSeq" id="WP_005558314.1">
    <property type="nucleotide sequence ID" value="NZ_AOIB01000031.1"/>
</dbReference>
<dbReference type="EMBL" id="AOIB01000031">
    <property type="protein sequence ID" value="ELY55427.1"/>
    <property type="molecule type" value="Genomic_DNA"/>
</dbReference>
<protein>
    <submittedName>
        <fullName evidence="2">Uncharacterized protein</fullName>
    </submittedName>
</protein>
<evidence type="ECO:0000313" key="3">
    <source>
        <dbReference type="Proteomes" id="UP000011688"/>
    </source>
</evidence>
<accession>L9X1E1</accession>
<comment type="caution">
    <text evidence="2">The sequence shown here is derived from an EMBL/GenBank/DDBJ whole genome shotgun (WGS) entry which is preliminary data.</text>
</comment>
<feature type="transmembrane region" description="Helical" evidence="1">
    <location>
        <begin position="29"/>
        <end position="46"/>
    </location>
</feature>
<proteinExistence type="predicted"/>
<dbReference type="AlphaFoldDB" id="L9X1E1"/>
<dbReference type="eggNOG" id="arCOG02766">
    <property type="taxonomic scope" value="Archaea"/>
</dbReference>
<evidence type="ECO:0000256" key="1">
    <source>
        <dbReference type="SAM" id="Phobius"/>
    </source>
</evidence>
<sequence>MPILTTALVLTIGIAAHRGADPGWPDWTLLVPLGAAYVAVVAGLYWRLDRTTWRAAAIVRSPTPQELGVPVVATAVGVGIVIAGNVAAAAVGLDPTPALR</sequence>
<evidence type="ECO:0000313" key="2">
    <source>
        <dbReference type="EMBL" id="ELY55427.1"/>
    </source>
</evidence>
<organism evidence="2 3">
    <name type="scientific">Natronococcus amylolyticus DSM 10524</name>
    <dbReference type="NCBI Taxonomy" id="1227497"/>
    <lineage>
        <taxon>Archaea</taxon>
        <taxon>Methanobacteriati</taxon>
        <taxon>Methanobacteriota</taxon>
        <taxon>Stenosarchaea group</taxon>
        <taxon>Halobacteria</taxon>
        <taxon>Halobacteriales</taxon>
        <taxon>Natrialbaceae</taxon>
        <taxon>Natronococcus</taxon>
    </lineage>
</organism>
<keyword evidence="1" id="KW-0472">Membrane</keyword>
<feature type="transmembrane region" description="Helical" evidence="1">
    <location>
        <begin position="67"/>
        <end position="93"/>
    </location>
</feature>
<keyword evidence="3" id="KW-1185">Reference proteome</keyword>